<organism evidence="2 3">
    <name type="scientific">Rugosimonospora acidiphila</name>
    <dbReference type="NCBI Taxonomy" id="556531"/>
    <lineage>
        <taxon>Bacteria</taxon>
        <taxon>Bacillati</taxon>
        <taxon>Actinomycetota</taxon>
        <taxon>Actinomycetes</taxon>
        <taxon>Micromonosporales</taxon>
        <taxon>Micromonosporaceae</taxon>
        <taxon>Rugosimonospora</taxon>
    </lineage>
</organism>
<dbReference type="PANTHER" id="PTHR34203">
    <property type="entry name" value="METHYLTRANSFERASE, FKBM FAMILY PROTEIN"/>
    <property type="match status" value="1"/>
</dbReference>
<dbReference type="InterPro" id="IPR052514">
    <property type="entry name" value="SAM-dependent_MTase"/>
</dbReference>
<dbReference type="Gene3D" id="3.40.50.150">
    <property type="entry name" value="Vaccinia Virus protein VP39"/>
    <property type="match status" value="1"/>
</dbReference>
<comment type="caution">
    <text evidence="2">The sequence shown here is derived from an EMBL/GenBank/DDBJ whole genome shotgun (WGS) entry which is preliminary data.</text>
</comment>
<keyword evidence="2" id="KW-0489">Methyltransferase</keyword>
<accession>A0ABP9S4W3</accession>
<evidence type="ECO:0000259" key="1">
    <source>
        <dbReference type="Pfam" id="PF05050"/>
    </source>
</evidence>
<dbReference type="SUPFAM" id="SSF53335">
    <property type="entry name" value="S-adenosyl-L-methionine-dependent methyltransferases"/>
    <property type="match status" value="1"/>
</dbReference>
<dbReference type="GO" id="GO:0008168">
    <property type="term" value="F:methyltransferase activity"/>
    <property type="evidence" value="ECO:0007669"/>
    <property type="project" value="UniProtKB-KW"/>
</dbReference>
<reference evidence="3" key="1">
    <citation type="journal article" date="2019" name="Int. J. Syst. Evol. Microbiol.">
        <title>The Global Catalogue of Microorganisms (GCM) 10K type strain sequencing project: providing services to taxonomists for standard genome sequencing and annotation.</title>
        <authorList>
            <consortium name="The Broad Institute Genomics Platform"/>
            <consortium name="The Broad Institute Genome Sequencing Center for Infectious Disease"/>
            <person name="Wu L."/>
            <person name="Ma J."/>
        </authorList>
    </citation>
    <scope>NUCLEOTIDE SEQUENCE [LARGE SCALE GENOMIC DNA]</scope>
    <source>
        <strain evidence="3">JCM 18304</strain>
    </source>
</reference>
<evidence type="ECO:0000313" key="3">
    <source>
        <dbReference type="Proteomes" id="UP001501570"/>
    </source>
</evidence>
<dbReference type="InterPro" id="IPR029063">
    <property type="entry name" value="SAM-dependent_MTases_sf"/>
</dbReference>
<name>A0ABP9S4W3_9ACTN</name>
<dbReference type="InterPro" id="IPR006342">
    <property type="entry name" value="FkbM_mtfrase"/>
</dbReference>
<keyword evidence="3" id="KW-1185">Reference proteome</keyword>
<dbReference type="Proteomes" id="UP001501570">
    <property type="component" value="Unassembled WGS sequence"/>
</dbReference>
<evidence type="ECO:0000313" key="2">
    <source>
        <dbReference type="EMBL" id="GAA5190885.1"/>
    </source>
</evidence>
<proteinExistence type="predicted"/>
<protein>
    <submittedName>
        <fullName evidence="2">FkbM family methyltransferase</fullName>
    </submittedName>
</protein>
<gene>
    <name evidence="2" type="ORF">GCM10023322_47090</name>
</gene>
<dbReference type="GO" id="GO:0032259">
    <property type="term" value="P:methylation"/>
    <property type="evidence" value="ECO:0007669"/>
    <property type="project" value="UniProtKB-KW"/>
</dbReference>
<keyword evidence="2" id="KW-0808">Transferase</keyword>
<feature type="domain" description="Methyltransferase FkbM" evidence="1">
    <location>
        <begin position="43"/>
        <end position="218"/>
    </location>
</feature>
<dbReference type="Pfam" id="PF05050">
    <property type="entry name" value="Methyltransf_21"/>
    <property type="match status" value="1"/>
</dbReference>
<sequence>MPRLDRPTLTTAVANLLARHTRYLDTELHTLPALVGPDDVCLDVGSAAGLYSQALSHLVGPAGLVHSVEPLSFSHPLWSRVLGARRRGNVRHHTMALGERPGRVAMRVPFGAHGPDTSRSFLAWNTHGLGSNDEFAQHADLLVDVNTLDGLCAGAELTRLDFVKIDVEGGELHVLRGGERSIDRFRPTMLIEIEARHTARYEYSPDDVVNWLAERGYSMYAWRRGWRAADKVCVHANNYLFRPTGAIG</sequence>
<dbReference type="PANTHER" id="PTHR34203:SF15">
    <property type="entry name" value="SLL1173 PROTEIN"/>
    <property type="match status" value="1"/>
</dbReference>
<dbReference type="EMBL" id="BAABJQ010000014">
    <property type="protein sequence ID" value="GAA5190885.1"/>
    <property type="molecule type" value="Genomic_DNA"/>
</dbReference>
<dbReference type="NCBIfam" id="TIGR01444">
    <property type="entry name" value="fkbM_fam"/>
    <property type="match status" value="1"/>
</dbReference>